<dbReference type="EMBL" id="JADLZT010000005">
    <property type="protein sequence ID" value="MBF6024498.1"/>
    <property type="molecule type" value="Genomic_DNA"/>
</dbReference>
<dbReference type="Proteomes" id="UP001429984">
    <property type="component" value="Unassembled WGS sequence"/>
</dbReference>
<feature type="transmembrane region" description="Helical" evidence="1">
    <location>
        <begin position="20"/>
        <end position="43"/>
    </location>
</feature>
<reference evidence="2 3" key="1">
    <citation type="submission" date="2020-11" db="EMBL/GenBank/DDBJ databases">
        <title>Draft Genome Sequence and Secondary Metabolite Biosynthetic Potential of the Lysobacter niastensis Type strain DSM 18481.</title>
        <authorList>
            <person name="Turrini P."/>
            <person name="Artuso I."/>
            <person name="Tescari M."/>
            <person name="Lugli G.A."/>
            <person name="Frangipani E."/>
            <person name="Ventura M."/>
            <person name="Visca P."/>
        </authorList>
    </citation>
    <scope>NUCLEOTIDE SEQUENCE [LARGE SCALE GENOMIC DNA]</scope>
    <source>
        <strain evidence="2 3">DSM 18481</strain>
    </source>
</reference>
<dbReference type="RefSeq" id="WP_194931093.1">
    <property type="nucleotide sequence ID" value="NZ_JADLZT010000005.1"/>
</dbReference>
<name>A0ABS0B8E5_9GAMM</name>
<evidence type="ECO:0000313" key="2">
    <source>
        <dbReference type="EMBL" id="MBF6024498.1"/>
    </source>
</evidence>
<keyword evidence="3" id="KW-1185">Reference proteome</keyword>
<gene>
    <name evidence="2" type="ORF">IU514_10710</name>
</gene>
<keyword evidence="1" id="KW-0812">Transmembrane</keyword>
<sequence length="743" mass="81929">MIGKALGPWLEHIPHPLRPWLKWGALALLVLYGGYVLLGNLFLNTPLGPWAANRKPEKFQIEWGPGVTWWPGRVTVWDVRMKGHVGRTVWAVQADKARGRLALLPLLHKEVRVPEVVADGVSGDVDQTSQRRPPPVPRPGGWVLNFQRIHTDTIRRGRFAKLVLEGQGSADVGFYKQLRGGPLEMLPSQAHFPKARLSLDKHELLRDAAIDARFAIARHTRAQAPGVRKLLMTDAELSLDGTTAGLHVVAQPGGKVAFSTVPAKGKAHVRLGFARGSMKPGSQLRWHMPVTGVDATGRPREQALDLQLDVDRDMHVVAKAPARESGPLALDADLRIRGTQVPLTDFRSLVPRSSGHVVGRWQFPSLKWLGSAFIQAPWLSLEGAGVVDADVQVADGKVAAGSRVGVPDVQAVAVVMGNRIQGRARADGRLDAGEGNEVLPRLDLVMEEFNIAAADAPNRPYVTGRNLRLDVQTLSGVDRAQLRRPGGIKEVGELLKAHLTFQDAQVPDLRAYNRYLPKTHMRFDGGSGLLSGDLNLDTSGDIGQGWLRVKGNGTRMSVAGMAVRGNLDVNTKLRRADLGKRQFNLDGSTVNLADISFTEPGGESRSGWWARIELDRARLAWGKPVGVNGTVQIAMKDVGFLLSMFSRQREYPKWVYKLVDAGQARVHGNVQWQDDTLTLDRMVASNQRFDLKARLRLKDKTRKGSLFARWGVLSMAVEVDSGRRDFHMMHAEKWYDSQPALIR</sequence>
<organism evidence="2 3">
    <name type="scientific">Lysobacter niastensis</name>
    <dbReference type="NCBI Taxonomy" id="380629"/>
    <lineage>
        <taxon>Bacteria</taxon>
        <taxon>Pseudomonadati</taxon>
        <taxon>Pseudomonadota</taxon>
        <taxon>Gammaproteobacteria</taxon>
        <taxon>Lysobacterales</taxon>
        <taxon>Lysobacteraceae</taxon>
        <taxon>Lysobacter</taxon>
    </lineage>
</organism>
<accession>A0ABS0B8E5</accession>
<evidence type="ECO:0000313" key="3">
    <source>
        <dbReference type="Proteomes" id="UP001429984"/>
    </source>
</evidence>
<keyword evidence="1" id="KW-1133">Transmembrane helix</keyword>
<evidence type="ECO:0008006" key="4">
    <source>
        <dbReference type="Google" id="ProtNLM"/>
    </source>
</evidence>
<keyword evidence="1" id="KW-0472">Membrane</keyword>
<proteinExistence type="predicted"/>
<protein>
    <recommendedName>
        <fullName evidence="4">Translocation/assembly module TamB</fullName>
    </recommendedName>
</protein>
<comment type="caution">
    <text evidence="2">The sequence shown here is derived from an EMBL/GenBank/DDBJ whole genome shotgun (WGS) entry which is preliminary data.</text>
</comment>
<evidence type="ECO:0000256" key="1">
    <source>
        <dbReference type="SAM" id="Phobius"/>
    </source>
</evidence>